<evidence type="ECO:0000256" key="1">
    <source>
        <dbReference type="ARBA" id="ARBA00004448"/>
    </source>
</evidence>
<organism evidence="10 11">
    <name type="scientific">Chara braunii</name>
    <name type="common">Braun's stonewort</name>
    <dbReference type="NCBI Taxonomy" id="69332"/>
    <lineage>
        <taxon>Eukaryota</taxon>
        <taxon>Viridiplantae</taxon>
        <taxon>Streptophyta</taxon>
        <taxon>Charophyceae</taxon>
        <taxon>Charales</taxon>
        <taxon>Characeae</taxon>
        <taxon>Chara</taxon>
    </lineage>
</organism>
<keyword evidence="8" id="KW-0472">Membrane</keyword>
<dbReference type="OrthoDB" id="869189at2759"/>
<evidence type="ECO:0000256" key="2">
    <source>
        <dbReference type="ARBA" id="ARBA00006416"/>
    </source>
</evidence>
<keyword evidence="3 9" id="KW-0813">Transport</keyword>
<reference evidence="10 11" key="1">
    <citation type="journal article" date="2018" name="Cell">
        <title>The Chara Genome: Secondary Complexity and Implications for Plant Terrestrialization.</title>
        <authorList>
            <person name="Nishiyama T."/>
            <person name="Sakayama H."/>
            <person name="Vries J.D."/>
            <person name="Buschmann H."/>
            <person name="Saint-Marcoux D."/>
            <person name="Ullrich K.K."/>
            <person name="Haas F.B."/>
            <person name="Vanderstraeten L."/>
            <person name="Becker D."/>
            <person name="Lang D."/>
            <person name="Vosolsobe S."/>
            <person name="Rombauts S."/>
            <person name="Wilhelmsson P.K.I."/>
            <person name="Janitza P."/>
            <person name="Kern R."/>
            <person name="Heyl A."/>
            <person name="Rumpler F."/>
            <person name="Villalobos L.I.A.C."/>
            <person name="Clay J.M."/>
            <person name="Skokan R."/>
            <person name="Toyoda A."/>
            <person name="Suzuki Y."/>
            <person name="Kagoshima H."/>
            <person name="Schijlen E."/>
            <person name="Tajeshwar N."/>
            <person name="Catarino B."/>
            <person name="Hetherington A.J."/>
            <person name="Saltykova A."/>
            <person name="Bonnot C."/>
            <person name="Breuninger H."/>
            <person name="Symeonidi A."/>
            <person name="Radhakrishnan G.V."/>
            <person name="Van Nieuwerburgh F."/>
            <person name="Deforce D."/>
            <person name="Chang C."/>
            <person name="Karol K.G."/>
            <person name="Hedrich R."/>
            <person name="Ulvskov P."/>
            <person name="Glockner G."/>
            <person name="Delwiche C.F."/>
            <person name="Petrasek J."/>
            <person name="Van de Peer Y."/>
            <person name="Friml J."/>
            <person name="Beilby M."/>
            <person name="Dolan L."/>
            <person name="Kohara Y."/>
            <person name="Sugano S."/>
            <person name="Fujiyama A."/>
            <person name="Delaux P.-M."/>
            <person name="Quint M."/>
            <person name="TheiBen G."/>
            <person name="Hagemann M."/>
            <person name="Harholt J."/>
            <person name="Dunand C."/>
            <person name="Zachgo S."/>
            <person name="Langdale J."/>
            <person name="Maumus F."/>
            <person name="Straeten D.V.D."/>
            <person name="Gould S.B."/>
            <person name="Rensing S.A."/>
        </authorList>
    </citation>
    <scope>NUCLEOTIDE SEQUENCE [LARGE SCALE GENOMIC DNA]</scope>
    <source>
        <strain evidence="10 11">S276</strain>
    </source>
</reference>
<dbReference type="EMBL" id="BFEA01000466">
    <property type="protein sequence ID" value="GBG84179.1"/>
    <property type="molecule type" value="Genomic_DNA"/>
</dbReference>
<evidence type="ECO:0000256" key="3">
    <source>
        <dbReference type="ARBA" id="ARBA00022448"/>
    </source>
</evidence>
<keyword evidence="5 9" id="KW-0999">Mitochondrion inner membrane</keyword>
<evidence type="ECO:0000256" key="9">
    <source>
        <dbReference type="RuleBase" id="RU363100"/>
    </source>
</evidence>
<dbReference type="GO" id="GO:0005743">
    <property type="term" value="C:mitochondrial inner membrane"/>
    <property type="evidence" value="ECO:0007669"/>
    <property type="project" value="UniProtKB-SubCell"/>
</dbReference>
<protein>
    <recommendedName>
        <fullName evidence="9">Mitochondrial pyruvate carrier</fullName>
    </recommendedName>
</protein>
<keyword evidence="11" id="KW-1185">Reference proteome</keyword>
<keyword evidence="6" id="KW-1133">Transmembrane helix</keyword>
<dbReference type="Pfam" id="PF03650">
    <property type="entry name" value="MPC"/>
    <property type="match status" value="1"/>
</dbReference>
<dbReference type="STRING" id="69332.A0A388LPJ4"/>
<gene>
    <name evidence="10" type="ORF">CBR_g38152</name>
</gene>
<dbReference type="PANTHER" id="PTHR14154">
    <property type="entry name" value="UPF0041 BRAIN PROTEIN 44-RELATED"/>
    <property type="match status" value="1"/>
</dbReference>
<evidence type="ECO:0000256" key="4">
    <source>
        <dbReference type="ARBA" id="ARBA00022692"/>
    </source>
</evidence>
<comment type="similarity">
    <text evidence="2 9">Belongs to the mitochondrial pyruvate carrier (MPC) (TC 2.A.105) family.</text>
</comment>
<comment type="function">
    <text evidence="9">Mediates the uptake of pyruvate into mitochondria.</text>
</comment>
<dbReference type="Gramene" id="GBG84179">
    <property type="protein sequence ID" value="GBG84179"/>
    <property type="gene ID" value="CBR_g38152"/>
</dbReference>
<dbReference type="OMA" id="PQQFAIC"/>
<comment type="caution">
    <text evidence="10">The sequence shown here is derived from an EMBL/GenBank/DDBJ whole genome shotgun (WGS) entry which is preliminary data.</text>
</comment>
<dbReference type="GO" id="GO:0006850">
    <property type="term" value="P:pyruvate import into mitochondria"/>
    <property type="evidence" value="ECO:0007669"/>
    <property type="project" value="InterPro"/>
</dbReference>
<evidence type="ECO:0000313" key="11">
    <source>
        <dbReference type="Proteomes" id="UP000265515"/>
    </source>
</evidence>
<keyword evidence="4" id="KW-0812">Transmembrane</keyword>
<sequence length="110" mass="12533">MSFGSRARAFMNHPAGPRTIHFWAPTFKWGITFANIADFTKPPEKISYPQQCAVAATGLIWSRYSTQIIPVNYNLLSVNVFMAMTGMYQLSRKIREDYLDKEPEAVAQVQ</sequence>
<evidence type="ECO:0000313" key="10">
    <source>
        <dbReference type="EMBL" id="GBG84179.1"/>
    </source>
</evidence>
<dbReference type="InterPro" id="IPR005336">
    <property type="entry name" value="MPC"/>
</dbReference>
<proteinExistence type="inferred from homology"/>
<dbReference type="AlphaFoldDB" id="A0A388LPJ4"/>
<evidence type="ECO:0000256" key="7">
    <source>
        <dbReference type="ARBA" id="ARBA00023128"/>
    </source>
</evidence>
<name>A0A388LPJ4_CHABU</name>
<comment type="subcellular location">
    <subcellularLocation>
        <location evidence="1 9">Mitochondrion inner membrane</location>
        <topology evidence="1 9">Multi-pass membrane protein</topology>
    </subcellularLocation>
</comment>
<dbReference type="Proteomes" id="UP000265515">
    <property type="component" value="Unassembled WGS sequence"/>
</dbReference>
<keyword evidence="7 9" id="KW-0496">Mitochondrion</keyword>
<evidence type="ECO:0000256" key="6">
    <source>
        <dbReference type="ARBA" id="ARBA00022989"/>
    </source>
</evidence>
<evidence type="ECO:0000256" key="5">
    <source>
        <dbReference type="ARBA" id="ARBA00022792"/>
    </source>
</evidence>
<accession>A0A388LPJ4</accession>
<evidence type="ECO:0000256" key="8">
    <source>
        <dbReference type="ARBA" id="ARBA00023136"/>
    </source>
</evidence>